<feature type="region of interest" description="Disordered" evidence="1">
    <location>
        <begin position="862"/>
        <end position="918"/>
    </location>
</feature>
<organism evidence="2 3">
    <name type="scientific">Aaosphaeria arxii CBS 175.79</name>
    <dbReference type="NCBI Taxonomy" id="1450172"/>
    <lineage>
        <taxon>Eukaryota</taxon>
        <taxon>Fungi</taxon>
        <taxon>Dikarya</taxon>
        <taxon>Ascomycota</taxon>
        <taxon>Pezizomycotina</taxon>
        <taxon>Dothideomycetes</taxon>
        <taxon>Pleosporomycetidae</taxon>
        <taxon>Pleosporales</taxon>
        <taxon>Pleosporales incertae sedis</taxon>
        <taxon>Aaosphaeria</taxon>
    </lineage>
</organism>
<dbReference type="RefSeq" id="XP_033377597.1">
    <property type="nucleotide sequence ID" value="XM_033529568.1"/>
</dbReference>
<feature type="region of interest" description="Disordered" evidence="1">
    <location>
        <begin position="46"/>
        <end position="93"/>
    </location>
</feature>
<gene>
    <name evidence="2" type="ORF">BU24DRAFT_428805</name>
</gene>
<dbReference type="EMBL" id="ML978079">
    <property type="protein sequence ID" value="KAF2009258.1"/>
    <property type="molecule type" value="Genomic_DNA"/>
</dbReference>
<feature type="compositionally biased region" description="Basic residues" evidence="1">
    <location>
        <begin position="818"/>
        <end position="827"/>
    </location>
</feature>
<feature type="compositionally biased region" description="Basic and acidic residues" evidence="1">
    <location>
        <begin position="121"/>
        <end position="131"/>
    </location>
</feature>
<dbReference type="OrthoDB" id="4159838at2759"/>
<evidence type="ECO:0000313" key="3">
    <source>
        <dbReference type="Proteomes" id="UP000799778"/>
    </source>
</evidence>
<dbReference type="GeneID" id="54286965"/>
<feature type="region of interest" description="Disordered" evidence="1">
    <location>
        <begin position="109"/>
        <end position="133"/>
    </location>
</feature>
<evidence type="ECO:0000256" key="1">
    <source>
        <dbReference type="SAM" id="MobiDB-lite"/>
    </source>
</evidence>
<protein>
    <submittedName>
        <fullName evidence="2">Uncharacterized protein</fullName>
    </submittedName>
</protein>
<keyword evidence="3" id="KW-1185">Reference proteome</keyword>
<evidence type="ECO:0000313" key="2">
    <source>
        <dbReference type="EMBL" id="KAF2009258.1"/>
    </source>
</evidence>
<sequence>MPPLGTTDDNNTSIPWTTSRCHRLLRPIASRIITLRKENDAHKRVSAVNEARTGSSSFSLPKRDSPVEVEANHAVQSGTSKKPRGFDKVNDPDWVPGARIHAAVAKRTYGGRPKRSAIVKPQEKEDRKPAKPGEIAFTPLIQRTARNLETPRTHGSPSRGRGGSLIAKVEQIKAMKSQMRPEIGKLVEGLLDAYAKLLQATRNQEPKRRTGVRSLFEVCLQKLPSYIELEEYFTRLDKEEAEDGEDVDVCNEIYEHLEEQFGTRSGYGWQHFRQVVRSHGTSLICDAFSEGILGLEAAHAIIDLCMKATAWDEAEKFLWTFTALLRPLSPPNSFQADLFSIDTSVFVYLAKTFVERTGRHGLLYDLLEHMISQELLPLEWLATEGMRPVWNSLVRVLADDDARTSGHALRFLETTMCTGMGLPDESIFTSDEVDVVNKQIIPSSRKTLREALDTTFSSLLTVLTSIALVSYNQVNSYGHVTRERASWVLDSILIGLLKRSDVRSDLELLDATTENMQTFAQRAMWICFSSLLVHLNGDAPRPGLLSLDVQLLLRSMKWVLYQYSCHPIDIAPILATFPQLLSSTARCTGKAWQDDGFDQLQRLVDHLLSLREGRLPHPLWNFKRLALESCLEFAHTPEHLAYVRQVEASMKSEGRVVLNHSPQKNGSPTAPSGGFRWEEGIGEWVACTPFAKQVMKRIPRSSIRPLELLPTPVPSESSQTTLVDKDSPLKQMSNVSWDEDITLHSDIEPHSSPVARLNPFASRKRRSGSPMVVIPVMKRAKLTSDSIHGHYSSEYVYYAELPKPSVNHESLGRVQHPGPRRSSRTKSRRDATANGLGQRNLRVSLRSSMRNTLAKQYLDAKLSSSEVDSESEHEDLEKKNNAGPVDEQDELGRTLTVKRSNSRAKRGRGRPRKISSTNWLMASTVVDEVGESDDELSFH</sequence>
<feature type="compositionally biased region" description="Basic residues" evidence="1">
    <location>
        <begin position="900"/>
        <end position="913"/>
    </location>
</feature>
<feature type="region of interest" description="Disordered" evidence="1">
    <location>
        <begin position="808"/>
        <end position="844"/>
    </location>
</feature>
<name>A0A6A5X8I0_9PLEO</name>
<dbReference type="AlphaFoldDB" id="A0A6A5X8I0"/>
<proteinExistence type="predicted"/>
<accession>A0A6A5X8I0</accession>
<dbReference type="Proteomes" id="UP000799778">
    <property type="component" value="Unassembled WGS sequence"/>
</dbReference>
<reference evidence="2" key="1">
    <citation type="journal article" date="2020" name="Stud. Mycol.">
        <title>101 Dothideomycetes genomes: a test case for predicting lifestyles and emergence of pathogens.</title>
        <authorList>
            <person name="Haridas S."/>
            <person name="Albert R."/>
            <person name="Binder M."/>
            <person name="Bloem J."/>
            <person name="Labutti K."/>
            <person name="Salamov A."/>
            <person name="Andreopoulos B."/>
            <person name="Baker S."/>
            <person name="Barry K."/>
            <person name="Bills G."/>
            <person name="Bluhm B."/>
            <person name="Cannon C."/>
            <person name="Castanera R."/>
            <person name="Culley D."/>
            <person name="Daum C."/>
            <person name="Ezra D."/>
            <person name="Gonzalez J."/>
            <person name="Henrissat B."/>
            <person name="Kuo A."/>
            <person name="Liang C."/>
            <person name="Lipzen A."/>
            <person name="Lutzoni F."/>
            <person name="Magnuson J."/>
            <person name="Mondo S."/>
            <person name="Nolan M."/>
            <person name="Ohm R."/>
            <person name="Pangilinan J."/>
            <person name="Park H.-J."/>
            <person name="Ramirez L."/>
            <person name="Alfaro M."/>
            <person name="Sun H."/>
            <person name="Tritt A."/>
            <person name="Yoshinaga Y."/>
            <person name="Zwiers L.-H."/>
            <person name="Turgeon B."/>
            <person name="Goodwin S."/>
            <person name="Spatafora J."/>
            <person name="Crous P."/>
            <person name="Grigoriev I."/>
        </authorList>
    </citation>
    <scope>NUCLEOTIDE SEQUENCE</scope>
    <source>
        <strain evidence="2">CBS 175.79</strain>
    </source>
</reference>